<evidence type="ECO:0000256" key="4">
    <source>
        <dbReference type="ARBA" id="ARBA00022792"/>
    </source>
</evidence>
<reference evidence="9" key="1">
    <citation type="submission" date="2018-10" db="EMBL/GenBank/DDBJ databases">
        <authorList>
            <person name="Gruber-Vodicka H."/>
            <person name="Jaeckle O."/>
        </authorList>
    </citation>
    <scope>NUCLEOTIDE SEQUENCE</scope>
</reference>
<name>A0A484H6I8_9ZZZZ</name>
<evidence type="ECO:0000313" key="9">
    <source>
        <dbReference type="EMBL" id="VBB69184.1"/>
    </source>
</evidence>
<evidence type="ECO:0000256" key="1">
    <source>
        <dbReference type="ARBA" id="ARBA00004273"/>
    </source>
</evidence>
<organism evidence="9">
    <name type="scientific">invertebrate metagenome</name>
    <dbReference type="NCBI Taxonomy" id="1711999"/>
    <lineage>
        <taxon>unclassified sequences</taxon>
        <taxon>metagenomes</taxon>
        <taxon>organismal metagenomes</taxon>
    </lineage>
</organism>
<dbReference type="GO" id="GO:0005743">
    <property type="term" value="C:mitochondrial inner membrane"/>
    <property type="evidence" value="ECO:0007669"/>
    <property type="project" value="UniProtKB-SubCell"/>
</dbReference>
<keyword evidence="4" id="KW-0999">Mitochondrion inner membrane</keyword>
<dbReference type="GO" id="GO:0022900">
    <property type="term" value="P:electron transport chain"/>
    <property type="evidence" value="ECO:0007669"/>
    <property type="project" value="InterPro"/>
</dbReference>
<keyword evidence="2" id="KW-0813">Transport</keyword>
<sequence>MRVRIYKPAQSAMQSGRGRSRRWMVEFEPQAPKRTDSLMGWVGSADTAYQVGLSFDSKEGAIAYAKRHSHVFTIVEPHERVHIKKSYAANFGTS</sequence>
<keyword evidence="6" id="KW-0249">Electron transport</keyword>
<keyword evidence="9" id="KW-0830">Ubiquinone</keyword>
<accession>A0A484H6I8</accession>
<protein>
    <submittedName>
        <fullName evidence="9">NADH-ubiquinone oxidoreductase-related protein</fullName>
    </submittedName>
</protein>
<dbReference type="Pfam" id="PF04800">
    <property type="entry name" value="NDUS4"/>
    <property type="match status" value="1"/>
</dbReference>
<keyword evidence="7" id="KW-0496">Mitochondrion</keyword>
<dbReference type="PANTHER" id="PTHR12219:SF8">
    <property type="entry name" value="NADH DEHYDROGENASE [UBIQUINONE] IRON-SULFUR PROTEIN 4, MITOCHONDRIAL"/>
    <property type="match status" value="1"/>
</dbReference>
<proteinExistence type="predicted"/>
<evidence type="ECO:0000256" key="7">
    <source>
        <dbReference type="ARBA" id="ARBA00023128"/>
    </source>
</evidence>
<dbReference type="Gene3D" id="3.30.160.190">
    <property type="entry name" value="atu1810 like domain"/>
    <property type="match status" value="1"/>
</dbReference>
<keyword evidence="5" id="KW-0809">Transit peptide</keyword>
<dbReference type="AlphaFoldDB" id="A0A484H6I8"/>
<dbReference type="InterPro" id="IPR038532">
    <property type="entry name" value="NDUFS4-like_sf"/>
</dbReference>
<dbReference type="PANTHER" id="PTHR12219">
    <property type="entry name" value="NADH-UBIQUINONE OXIDOREDUCTASE"/>
    <property type="match status" value="1"/>
</dbReference>
<evidence type="ECO:0000256" key="3">
    <source>
        <dbReference type="ARBA" id="ARBA00022660"/>
    </source>
</evidence>
<dbReference type="EMBL" id="LR026963">
    <property type="protein sequence ID" value="VBB69184.1"/>
    <property type="molecule type" value="Genomic_DNA"/>
</dbReference>
<evidence type="ECO:0000256" key="8">
    <source>
        <dbReference type="ARBA" id="ARBA00023136"/>
    </source>
</evidence>
<evidence type="ECO:0000256" key="5">
    <source>
        <dbReference type="ARBA" id="ARBA00022946"/>
    </source>
</evidence>
<comment type="subcellular location">
    <subcellularLocation>
        <location evidence="1">Mitochondrion inner membrane</location>
    </subcellularLocation>
</comment>
<gene>
    <name evidence="9" type="ORF">RIEGSTA812A_PEG_657</name>
</gene>
<dbReference type="InterPro" id="IPR006885">
    <property type="entry name" value="NADH_UbQ_FeS_4_mit-like"/>
</dbReference>
<evidence type="ECO:0000256" key="2">
    <source>
        <dbReference type="ARBA" id="ARBA00022448"/>
    </source>
</evidence>
<evidence type="ECO:0000256" key="6">
    <source>
        <dbReference type="ARBA" id="ARBA00022982"/>
    </source>
</evidence>
<keyword evidence="3" id="KW-0679">Respiratory chain</keyword>
<keyword evidence="8" id="KW-0472">Membrane</keyword>